<dbReference type="InterPro" id="IPR011050">
    <property type="entry name" value="Pectin_lyase_fold/virulence"/>
</dbReference>
<dbReference type="Gene3D" id="2.160.20.10">
    <property type="entry name" value="Single-stranded right-handed beta-helix, Pectin lyase-like"/>
    <property type="match status" value="2"/>
</dbReference>
<dbReference type="InterPro" id="IPR012334">
    <property type="entry name" value="Pectin_lyas_fold"/>
</dbReference>
<dbReference type="InterPro" id="IPR039448">
    <property type="entry name" value="Beta_helix"/>
</dbReference>
<gene>
    <name evidence="2" type="ORF">I7822_09405</name>
</gene>
<dbReference type="InterPro" id="IPR006626">
    <property type="entry name" value="PbH1"/>
</dbReference>
<organism evidence="2 3">
    <name type="scientific">Metabacillus bambusae</name>
    <dbReference type="NCBI Taxonomy" id="2795218"/>
    <lineage>
        <taxon>Bacteria</taxon>
        <taxon>Bacillati</taxon>
        <taxon>Bacillota</taxon>
        <taxon>Bacilli</taxon>
        <taxon>Bacillales</taxon>
        <taxon>Bacillaceae</taxon>
        <taxon>Metabacillus</taxon>
    </lineage>
</organism>
<dbReference type="Proteomes" id="UP000663981">
    <property type="component" value="Unassembled WGS sequence"/>
</dbReference>
<proteinExistence type="predicted"/>
<comment type="caution">
    <text evidence="2">The sequence shown here is derived from an EMBL/GenBank/DDBJ whole genome shotgun (WGS) entry which is preliminary data.</text>
</comment>
<dbReference type="SUPFAM" id="SSF51126">
    <property type="entry name" value="Pectin lyase-like"/>
    <property type="match status" value="1"/>
</dbReference>
<protein>
    <submittedName>
        <fullName evidence="2">Right-handed parallel beta-helix repeat-containing protein</fullName>
    </submittedName>
</protein>
<dbReference type="Pfam" id="PF13229">
    <property type="entry name" value="Beta_helix"/>
    <property type="match status" value="1"/>
</dbReference>
<dbReference type="EMBL" id="JAGDEL010000005">
    <property type="protein sequence ID" value="MBO1511886.1"/>
    <property type="molecule type" value="Genomic_DNA"/>
</dbReference>
<name>A0ABS3N1D2_9BACI</name>
<sequence>MTRRNFLLNFLLWMLLFTFGYRFGNSSIKSDVLSNKSAETILPNNFPKLSHETDDTGRLSRMTIEASNTNKPIDLQGKKLIIAYWNIPYNNIKILGNGAEIVQKADYGSTTEFYGAVNITGKNVSIFDLKIDGNQWNYTKKKNQYGLNITGDNVFLSNVEIINTCSVALMINANNGKFNLVNVHDNSTSGLQMSQSSYHEFYMCHFDRNGYGFKIAFKKPNEIIKGFSGFGTAIRFRTQHVIFIGCTANDNGRDGFNVNQGSHDIKFIGCKAHRNNDGGFTIAADNDASTSHILGNGESPYKIEFDSTCEAENNWNSGLAIFQPCHSIYIKGRYYNNHRLAGHLDNKQPSFYNGIFVARGSKNVQIDAECFDDRQSTTISSVIGNSSFTVASWKSGTIENYPKVAIYGTDGTLKGYAKVIRESGDVVRLSTKGLRYSAANLSTVKIGDIITQAVQHYGVYFSPTSTGVLNVRGYGSKFYKTINTPVTATAPYGGDFKITNAITDNENYLLNGGFDIDTAIISNGWSYNGATGYAEATLVKSTVSLKLTIGGAVGNADGTLTKGIKPLLGTWASFAGWVYSNTPNTSLRIVYIKGTSFISEAKHSGDGKWEYLDVWAYIPEDATVVLPRLYTEGAGRVAYFDSLTFKTYHLKDMDRPFIT</sequence>
<keyword evidence="3" id="KW-1185">Reference proteome</keyword>
<evidence type="ECO:0000313" key="3">
    <source>
        <dbReference type="Proteomes" id="UP000663981"/>
    </source>
</evidence>
<feature type="domain" description="Right handed beta helix" evidence="1">
    <location>
        <begin position="146"/>
        <end position="296"/>
    </location>
</feature>
<evidence type="ECO:0000259" key="1">
    <source>
        <dbReference type="Pfam" id="PF13229"/>
    </source>
</evidence>
<reference evidence="2 3" key="1">
    <citation type="submission" date="2021-03" db="EMBL/GenBank/DDBJ databases">
        <title>Whole genome sequence of Metabacillus bambusae BG109.</title>
        <authorList>
            <person name="Jeong J.W."/>
        </authorList>
    </citation>
    <scope>NUCLEOTIDE SEQUENCE [LARGE SCALE GENOMIC DNA]</scope>
    <source>
        <strain evidence="2 3">BG109</strain>
    </source>
</reference>
<dbReference type="SMART" id="SM00710">
    <property type="entry name" value="PbH1"/>
    <property type="match status" value="4"/>
</dbReference>
<dbReference type="Gene3D" id="2.60.120.260">
    <property type="entry name" value="Galactose-binding domain-like"/>
    <property type="match status" value="1"/>
</dbReference>
<dbReference type="RefSeq" id="WP_207977298.1">
    <property type="nucleotide sequence ID" value="NZ_JAGDEL010000005.1"/>
</dbReference>
<accession>A0ABS3N1D2</accession>
<evidence type="ECO:0000313" key="2">
    <source>
        <dbReference type="EMBL" id="MBO1511886.1"/>
    </source>
</evidence>